<comment type="caution">
    <text evidence="1">The sequence shown here is derived from an EMBL/GenBank/DDBJ whole genome shotgun (WGS) entry which is preliminary data.</text>
</comment>
<dbReference type="EMBL" id="BAABME010007300">
    <property type="protein sequence ID" value="GAA0170571.1"/>
    <property type="molecule type" value="Genomic_DNA"/>
</dbReference>
<accession>A0AAV3R5T0</accession>
<keyword evidence="2" id="KW-1185">Reference proteome</keyword>
<evidence type="ECO:0000313" key="2">
    <source>
        <dbReference type="Proteomes" id="UP001454036"/>
    </source>
</evidence>
<evidence type="ECO:0008006" key="3">
    <source>
        <dbReference type="Google" id="ProtNLM"/>
    </source>
</evidence>
<sequence length="257" mass="28853">MAGGEGIVRWIAKKFDGIEFCYWKMNMKYYLYEKELDALLGDKPDNYDDEAWKKLDSLVLGVIRPRLSRNVAANVAKVTTTKELMKAFCDEVHEAMVIAKGHESGTIYLADSSQKNISRVLVYKKKQTSFDIGVSMKIYRSVIGKIHVLNVLSGSREVLRSCANEAALKIKGSRIRGMERQKRNSLMSNRAWRFSKMLGKKAKAEHVDCLNEGKVQWGKGNDYFGISLVVKLVSFRDVLGLVNKVLKLGSASMGVCG</sequence>
<dbReference type="Proteomes" id="UP001454036">
    <property type="component" value="Unassembled WGS sequence"/>
</dbReference>
<reference evidence="1 2" key="1">
    <citation type="submission" date="2024-01" db="EMBL/GenBank/DDBJ databases">
        <title>The complete chloroplast genome sequence of Lithospermum erythrorhizon: insights into the phylogenetic relationship among Boraginaceae species and the maternal lineages of purple gromwells.</title>
        <authorList>
            <person name="Okada T."/>
            <person name="Watanabe K."/>
        </authorList>
    </citation>
    <scope>NUCLEOTIDE SEQUENCE [LARGE SCALE GENOMIC DNA]</scope>
</reference>
<organism evidence="1 2">
    <name type="scientific">Lithospermum erythrorhizon</name>
    <name type="common">Purple gromwell</name>
    <name type="synonym">Lithospermum officinale var. erythrorhizon</name>
    <dbReference type="NCBI Taxonomy" id="34254"/>
    <lineage>
        <taxon>Eukaryota</taxon>
        <taxon>Viridiplantae</taxon>
        <taxon>Streptophyta</taxon>
        <taxon>Embryophyta</taxon>
        <taxon>Tracheophyta</taxon>
        <taxon>Spermatophyta</taxon>
        <taxon>Magnoliopsida</taxon>
        <taxon>eudicotyledons</taxon>
        <taxon>Gunneridae</taxon>
        <taxon>Pentapetalae</taxon>
        <taxon>asterids</taxon>
        <taxon>lamiids</taxon>
        <taxon>Boraginales</taxon>
        <taxon>Boraginaceae</taxon>
        <taxon>Boraginoideae</taxon>
        <taxon>Lithospermeae</taxon>
        <taxon>Lithospermum</taxon>
    </lineage>
</organism>
<proteinExistence type="predicted"/>
<dbReference type="AlphaFoldDB" id="A0AAV3R5T0"/>
<name>A0AAV3R5T0_LITER</name>
<gene>
    <name evidence="1" type="ORF">LIER_24800</name>
</gene>
<evidence type="ECO:0000313" key="1">
    <source>
        <dbReference type="EMBL" id="GAA0170571.1"/>
    </source>
</evidence>
<protein>
    <recommendedName>
        <fullName evidence="3">DUF4219 domain-containing protein</fullName>
    </recommendedName>
</protein>